<evidence type="ECO:0000313" key="5">
    <source>
        <dbReference type="EMBL" id="RYC30081.1"/>
    </source>
</evidence>
<dbReference type="InterPro" id="IPR015813">
    <property type="entry name" value="Pyrv/PenolPyrv_kinase-like_dom"/>
</dbReference>
<feature type="domain" description="HpcH/HpaI aldolase/citrate lyase" evidence="4">
    <location>
        <begin position="20"/>
        <end position="235"/>
    </location>
</feature>
<dbReference type="InterPro" id="IPR050251">
    <property type="entry name" value="HpcH-HpaI_aldolase"/>
</dbReference>
<dbReference type="GO" id="GO:0046872">
    <property type="term" value="F:metal ion binding"/>
    <property type="evidence" value="ECO:0007669"/>
    <property type="project" value="UniProtKB-KW"/>
</dbReference>
<dbReference type="AlphaFoldDB" id="A0A4Q2U4Z8"/>
<dbReference type="Proteomes" id="UP000290759">
    <property type="component" value="Unassembled WGS sequence"/>
</dbReference>
<dbReference type="PANTHER" id="PTHR30502:SF0">
    <property type="entry name" value="PHOSPHOENOLPYRUVATE CARBOXYLASE FAMILY PROTEIN"/>
    <property type="match status" value="1"/>
</dbReference>
<evidence type="ECO:0000313" key="6">
    <source>
        <dbReference type="Proteomes" id="UP000290759"/>
    </source>
</evidence>
<proteinExistence type="inferred from homology"/>
<dbReference type="PANTHER" id="PTHR30502">
    <property type="entry name" value="2-KETO-3-DEOXY-L-RHAMNONATE ALDOLASE"/>
    <property type="match status" value="1"/>
</dbReference>
<organism evidence="5 6">
    <name type="scientific">Lichenibacterium minor</name>
    <dbReference type="NCBI Taxonomy" id="2316528"/>
    <lineage>
        <taxon>Bacteria</taxon>
        <taxon>Pseudomonadati</taxon>
        <taxon>Pseudomonadota</taxon>
        <taxon>Alphaproteobacteria</taxon>
        <taxon>Hyphomicrobiales</taxon>
        <taxon>Lichenihabitantaceae</taxon>
        <taxon>Lichenibacterium</taxon>
    </lineage>
</organism>
<reference evidence="5 6" key="2">
    <citation type="submission" date="2019-02" db="EMBL/GenBank/DDBJ databases">
        <title>'Lichenibacterium ramalinii' gen. nov. sp. nov., 'Lichenibacterium minor' gen. nov. sp. nov.</title>
        <authorList>
            <person name="Pankratov T."/>
        </authorList>
    </citation>
    <scope>NUCLEOTIDE SEQUENCE [LARGE SCALE GENOMIC DNA]</scope>
    <source>
        <strain evidence="5 6">RmlP026</strain>
    </source>
</reference>
<name>A0A4Q2U4Z8_9HYPH</name>
<dbReference type="EMBL" id="QYBB01000032">
    <property type="protein sequence ID" value="RYC30081.1"/>
    <property type="molecule type" value="Genomic_DNA"/>
</dbReference>
<comment type="caution">
    <text evidence="5">The sequence shown here is derived from an EMBL/GenBank/DDBJ whole genome shotgun (WGS) entry which is preliminary data.</text>
</comment>
<keyword evidence="2" id="KW-0479">Metal-binding</keyword>
<accession>A0A4Q2U4Z8</accession>
<evidence type="ECO:0000256" key="1">
    <source>
        <dbReference type="ARBA" id="ARBA00005568"/>
    </source>
</evidence>
<sequence>MLPNRLRMLWADGKPALNGWLSIGDAFAAEIVANQGYDAVTVDLQHGMVDDGAALAMLQAVRASGASPLVRVPWLAPAPVMRALDMGAHGVICPMVETPSQAAELVSFVRYPPTGTRSFGPTRAAVVDGAAYGEGADTHVLCFAMIETARAFADVEAIAATPGLDGLYIGPADLTLGLTGRRYRTGFDREEPEMVDAVHRILAAAKGAGLRAALHCGSPAYAAKAVGWGFHMVTLPNDVRILARGAMADVVETRTMLDNRRS</sequence>
<dbReference type="SUPFAM" id="SSF51621">
    <property type="entry name" value="Phosphoenolpyruvate/pyruvate domain"/>
    <property type="match status" value="1"/>
</dbReference>
<comment type="similarity">
    <text evidence="1">Belongs to the HpcH/HpaI aldolase family.</text>
</comment>
<evidence type="ECO:0000256" key="3">
    <source>
        <dbReference type="ARBA" id="ARBA00023239"/>
    </source>
</evidence>
<keyword evidence="3" id="KW-0456">Lyase</keyword>
<protein>
    <submittedName>
        <fullName evidence="5">2,4-dihydroxyhept-2-ene-1,7-dioic acid aldolase</fullName>
    </submittedName>
</protein>
<dbReference type="RefSeq" id="WP_129228761.1">
    <property type="nucleotide sequence ID" value="NZ_QYBB01000032.1"/>
</dbReference>
<dbReference type="GO" id="GO:0016832">
    <property type="term" value="F:aldehyde-lyase activity"/>
    <property type="evidence" value="ECO:0007669"/>
    <property type="project" value="TreeGrafter"/>
</dbReference>
<reference evidence="5 6" key="1">
    <citation type="submission" date="2018-12" db="EMBL/GenBank/DDBJ databases">
        <authorList>
            <person name="Grouzdev D.S."/>
            <person name="Krutkina M.S."/>
        </authorList>
    </citation>
    <scope>NUCLEOTIDE SEQUENCE [LARGE SCALE GENOMIC DNA]</scope>
    <source>
        <strain evidence="5 6">RmlP026</strain>
    </source>
</reference>
<evidence type="ECO:0000259" key="4">
    <source>
        <dbReference type="Pfam" id="PF03328"/>
    </source>
</evidence>
<dbReference type="GO" id="GO:0005737">
    <property type="term" value="C:cytoplasm"/>
    <property type="evidence" value="ECO:0007669"/>
    <property type="project" value="TreeGrafter"/>
</dbReference>
<dbReference type="OrthoDB" id="9802624at2"/>
<dbReference type="Pfam" id="PF03328">
    <property type="entry name" value="HpcH_HpaI"/>
    <property type="match status" value="1"/>
</dbReference>
<dbReference type="InterPro" id="IPR040442">
    <property type="entry name" value="Pyrv_kinase-like_dom_sf"/>
</dbReference>
<evidence type="ECO:0000256" key="2">
    <source>
        <dbReference type="ARBA" id="ARBA00022723"/>
    </source>
</evidence>
<dbReference type="Gene3D" id="3.20.20.60">
    <property type="entry name" value="Phosphoenolpyruvate-binding domains"/>
    <property type="match status" value="1"/>
</dbReference>
<gene>
    <name evidence="5" type="ORF">D3273_20510</name>
</gene>
<dbReference type="InterPro" id="IPR005000">
    <property type="entry name" value="Aldolase/citrate-lyase_domain"/>
</dbReference>
<keyword evidence="6" id="KW-1185">Reference proteome</keyword>